<feature type="domain" description="Ig-like" evidence="2">
    <location>
        <begin position="397"/>
        <end position="474"/>
    </location>
</feature>
<dbReference type="InterPro" id="IPR044023">
    <property type="entry name" value="Ig_7"/>
</dbReference>
<gene>
    <name evidence="3" type="ORF">CLV42_108236</name>
</gene>
<evidence type="ECO:0000313" key="4">
    <source>
        <dbReference type="Proteomes" id="UP000240978"/>
    </source>
</evidence>
<dbReference type="Gene3D" id="2.60.40.740">
    <property type="match status" value="1"/>
</dbReference>
<feature type="chain" id="PRO_5015162921" evidence="1">
    <location>
        <begin position="21"/>
        <end position="654"/>
    </location>
</feature>
<dbReference type="InterPro" id="IPR035986">
    <property type="entry name" value="PKD_dom_sf"/>
</dbReference>
<reference evidence="3 4" key="1">
    <citation type="submission" date="2018-03" db="EMBL/GenBank/DDBJ databases">
        <title>Genomic Encyclopedia of Archaeal and Bacterial Type Strains, Phase II (KMG-II): from individual species to whole genera.</title>
        <authorList>
            <person name="Goeker M."/>
        </authorList>
    </citation>
    <scope>NUCLEOTIDE SEQUENCE [LARGE SCALE GENOMIC DNA]</scope>
    <source>
        <strain evidence="3 4">DSM 18107</strain>
    </source>
</reference>
<comment type="caution">
    <text evidence="3">The sequence shown here is derived from an EMBL/GenBank/DDBJ whole genome shotgun (WGS) entry which is preliminary data.</text>
</comment>
<dbReference type="InterPro" id="IPR025667">
    <property type="entry name" value="SprB_repeat"/>
</dbReference>
<dbReference type="RefSeq" id="WP_106603779.1">
    <property type="nucleotide sequence ID" value="NZ_PYGK01000008.1"/>
</dbReference>
<name>A0A2P8G2Y6_9BACT</name>
<dbReference type="InterPro" id="IPR013783">
    <property type="entry name" value="Ig-like_fold"/>
</dbReference>
<feature type="signal peptide" evidence="1">
    <location>
        <begin position="1"/>
        <end position="20"/>
    </location>
</feature>
<dbReference type="OrthoDB" id="5726170at2"/>
<dbReference type="Pfam" id="PF13585">
    <property type="entry name" value="CHU_C"/>
    <property type="match status" value="1"/>
</dbReference>
<dbReference type="PROSITE" id="PS51257">
    <property type="entry name" value="PROKAR_LIPOPROTEIN"/>
    <property type="match status" value="1"/>
</dbReference>
<dbReference type="NCBIfam" id="TIGR04131">
    <property type="entry name" value="Bac_Flav_CTERM"/>
    <property type="match status" value="1"/>
</dbReference>
<evidence type="ECO:0000259" key="2">
    <source>
        <dbReference type="Pfam" id="PF19081"/>
    </source>
</evidence>
<dbReference type="Proteomes" id="UP000240978">
    <property type="component" value="Unassembled WGS sequence"/>
</dbReference>
<evidence type="ECO:0000256" key="1">
    <source>
        <dbReference type="SAM" id="SignalP"/>
    </source>
</evidence>
<proteinExistence type="predicted"/>
<evidence type="ECO:0000313" key="3">
    <source>
        <dbReference type="EMBL" id="PSL28317.1"/>
    </source>
</evidence>
<sequence>MKRVLIVASMLVICACRLYAQTYTPIAVTGFNNDGVAETGVNAQAVTTTGLDIQQKILYTFDFAAANGLQAGIPNDGLFTTGLRTYQMNDYTANNVLYMSKLGNVGVANTVSTGTLTFTTPGAYSKISLLCFSTEQGSTLGITFNYTDGTTSAQIVASILDWFGGINPVFDSYGRIQRMPAGPYNVEGLSSNDPRIYSIDIAPACENQSKEIASITIEYLTSGTFNNVSRAVFLAVSGQAYVPVTVTSDVTKATCGNSDGSISITATGGAFPLTYSWNTTPVQTTETATDLPAGSYTCTVTDANGCPSDFAADISEESMILLKALAKPDNICSGTTTKLYAIPTGGSMRSYTWEPGNVTDSSFTVTPDTTTTFKLTAEDQNGCHVIDSIKITVTKKPAAPLVSAQSICPDSTAVLKIDNATTPFTYKWYTYPSGGDVEGQGAIYTTPAVSTESTWYVEAVNGPCSSDRTAVTVTPFERAITPVVKAGNITASGVTFTWDPVPGATGYIVSVDGGAYITPSSGNTGTSHVVTGITNQESISIKVIALGPISCQNSLPGLAAAKPKPGEIFIPNAFTPNGDGKNDYFKPEGTTISAIDMKVFNQWGELIYQTNQLTGWNGTYNGKLQPTGVYTYTVRITLNNKTELTRKGAINLLR</sequence>
<dbReference type="Pfam" id="PF13573">
    <property type="entry name" value="SprB"/>
    <property type="match status" value="1"/>
</dbReference>
<keyword evidence="4" id="KW-1185">Reference proteome</keyword>
<dbReference type="AlphaFoldDB" id="A0A2P8G2Y6"/>
<dbReference type="InterPro" id="IPR026341">
    <property type="entry name" value="T9SS_type_B"/>
</dbReference>
<dbReference type="Gene3D" id="2.60.40.10">
    <property type="entry name" value="Immunoglobulins"/>
    <property type="match status" value="1"/>
</dbReference>
<protein>
    <submittedName>
        <fullName evidence="3">Gliding motility-associated-like protein</fullName>
    </submittedName>
</protein>
<dbReference type="Pfam" id="PF19081">
    <property type="entry name" value="Ig_7"/>
    <property type="match status" value="1"/>
</dbReference>
<dbReference type="EMBL" id="PYGK01000008">
    <property type="protein sequence ID" value="PSL28317.1"/>
    <property type="molecule type" value="Genomic_DNA"/>
</dbReference>
<organism evidence="3 4">
    <name type="scientific">Chitinophaga ginsengisoli</name>
    <dbReference type="NCBI Taxonomy" id="363837"/>
    <lineage>
        <taxon>Bacteria</taxon>
        <taxon>Pseudomonadati</taxon>
        <taxon>Bacteroidota</taxon>
        <taxon>Chitinophagia</taxon>
        <taxon>Chitinophagales</taxon>
        <taxon>Chitinophagaceae</taxon>
        <taxon>Chitinophaga</taxon>
    </lineage>
</organism>
<dbReference type="SUPFAM" id="SSF49299">
    <property type="entry name" value="PKD domain"/>
    <property type="match status" value="1"/>
</dbReference>
<accession>A0A2P8G2Y6</accession>
<keyword evidence="1" id="KW-0732">Signal</keyword>